<comment type="similarity">
    <text evidence="2">Belongs to the ERG28 family.</text>
</comment>
<keyword evidence="9" id="KW-0443">Lipid metabolism</keyword>
<evidence type="ECO:0000256" key="4">
    <source>
        <dbReference type="ARBA" id="ARBA00022692"/>
    </source>
</evidence>
<keyword evidence="11" id="KW-1207">Sterol metabolism</keyword>
<reference evidence="14 15" key="1">
    <citation type="submission" date="2024-04" db="EMBL/GenBank/DDBJ databases">
        <authorList>
            <consortium name="Genoscope - CEA"/>
            <person name="William W."/>
        </authorList>
    </citation>
    <scope>NUCLEOTIDE SEQUENCE [LARGE SCALE GENOMIC DNA]</scope>
</reference>
<evidence type="ECO:0000256" key="10">
    <source>
        <dbReference type="ARBA" id="ARBA00023136"/>
    </source>
</evidence>
<evidence type="ECO:0000256" key="3">
    <source>
        <dbReference type="ARBA" id="ARBA00022516"/>
    </source>
</evidence>
<feature type="transmembrane region" description="Helical" evidence="13">
    <location>
        <begin position="63"/>
        <end position="82"/>
    </location>
</feature>
<accession>A0AAV2HQB1</accession>
<keyword evidence="12" id="KW-0753">Steroid metabolism</keyword>
<dbReference type="GO" id="GO:0005789">
    <property type="term" value="C:endoplasmic reticulum membrane"/>
    <property type="evidence" value="ECO:0007669"/>
    <property type="project" value="UniProtKB-SubCell"/>
</dbReference>
<dbReference type="PANTHER" id="PTHR15451">
    <property type="entry name" value="ERGOSTEROL BIOSYNTHETIC PROTEIN 28-RELATED"/>
    <property type="match status" value="1"/>
</dbReference>
<name>A0AAV2HQB1_LYMST</name>
<evidence type="ECO:0000313" key="15">
    <source>
        <dbReference type="Proteomes" id="UP001497497"/>
    </source>
</evidence>
<keyword evidence="3" id="KW-0444">Lipid biosynthesis</keyword>
<evidence type="ECO:0000256" key="2">
    <source>
        <dbReference type="ARBA" id="ARBA00005377"/>
    </source>
</evidence>
<dbReference type="Pfam" id="PF03694">
    <property type="entry name" value="Erg28"/>
    <property type="match status" value="1"/>
</dbReference>
<evidence type="ECO:0000256" key="13">
    <source>
        <dbReference type="SAM" id="Phobius"/>
    </source>
</evidence>
<evidence type="ECO:0008006" key="16">
    <source>
        <dbReference type="Google" id="ProtNLM"/>
    </source>
</evidence>
<dbReference type="InterPro" id="IPR005352">
    <property type="entry name" value="Erg28"/>
</dbReference>
<protein>
    <recommendedName>
        <fullName evidence="16">Ergosterol biosynthetic protein 28</fullName>
    </recommendedName>
</protein>
<keyword evidence="6" id="KW-0752">Steroid biosynthesis</keyword>
<evidence type="ECO:0000256" key="12">
    <source>
        <dbReference type="ARBA" id="ARBA00023221"/>
    </source>
</evidence>
<keyword evidence="5" id="KW-0256">Endoplasmic reticulum</keyword>
<comment type="subcellular location">
    <subcellularLocation>
        <location evidence="1">Endoplasmic reticulum membrane</location>
        <topology evidence="1">Multi-pass membrane protein</topology>
    </subcellularLocation>
</comment>
<dbReference type="Proteomes" id="UP001497497">
    <property type="component" value="Unassembled WGS sequence"/>
</dbReference>
<sequence>MKKKFNKSNGTPFFVNFLRIWLAFVAIMAFGNTFHCFMNSTYLYDRLYTVSERNVSGLAARLFGIWTLLSGIVRLLCGLFIYNRTLYIITLLSFVLALGHFTSEVFIYNTASLTTAGIIAPLIVSSLSITLMILGYYFMDEEDPRDKYVDENEELLKTKGKKPL</sequence>
<keyword evidence="15" id="KW-1185">Reference proteome</keyword>
<feature type="transmembrane region" description="Helical" evidence="13">
    <location>
        <begin position="20"/>
        <end position="43"/>
    </location>
</feature>
<feature type="transmembrane region" description="Helical" evidence="13">
    <location>
        <begin position="89"/>
        <end position="108"/>
    </location>
</feature>
<proteinExistence type="inferred from homology"/>
<evidence type="ECO:0000256" key="1">
    <source>
        <dbReference type="ARBA" id="ARBA00004477"/>
    </source>
</evidence>
<keyword evidence="7 13" id="KW-1133">Transmembrane helix</keyword>
<evidence type="ECO:0000256" key="6">
    <source>
        <dbReference type="ARBA" id="ARBA00022955"/>
    </source>
</evidence>
<evidence type="ECO:0000313" key="14">
    <source>
        <dbReference type="EMBL" id="CAL1535693.1"/>
    </source>
</evidence>
<dbReference type="GO" id="GO:0030674">
    <property type="term" value="F:protein-macromolecule adaptor activity"/>
    <property type="evidence" value="ECO:0007669"/>
    <property type="project" value="TreeGrafter"/>
</dbReference>
<evidence type="ECO:0000256" key="11">
    <source>
        <dbReference type="ARBA" id="ARBA00023166"/>
    </source>
</evidence>
<dbReference type="GO" id="GO:0016126">
    <property type="term" value="P:sterol biosynthetic process"/>
    <property type="evidence" value="ECO:0007669"/>
    <property type="project" value="UniProtKB-KW"/>
</dbReference>
<evidence type="ECO:0000256" key="9">
    <source>
        <dbReference type="ARBA" id="ARBA00023098"/>
    </source>
</evidence>
<evidence type="ECO:0000256" key="8">
    <source>
        <dbReference type="ARBA" id="ARBA00023011"/>
    </source>
</evidence>
<evidence type="ECO:0000256" key="7">
    <source>
        <dbReference type="ARBA" id="ARBA00022989"/>
    </source>
</evidence>
<keyword evidence="4 13" id="KW-0812">Transmembrane</keyword>
<keyword evidence="8" id="KW-0756">Sterol biosynthesis</keyword>
<gene>
    <name evidence="14" type="ORF">GSLYS_00009653001</name>
</gene>
<evidence type="ECO:0000256" key="5">
    <source>
        <dbReference type="ARBA" id="ARBA00022824"/>
    </source>
</evidence>
<comment type="caution">
    <text evidence="14">The sequence shown here is derived from an EMBL/GenBank/DDBJ whole genome shotgun (WGS) entry which is preliminary data.</text>
</comment>
<dbReference type="PANTHER" id="PTHR15451:SF19">
    <property type="entry name" value="ERGOSTEROL BIOSYNTHETIC PROTEIN 28 HOMOLOG"/>
    <property type="match status" value="1"/>
</dbReference>
<organism evidence="14 15">
    <name type="scientific">Lymnaea stagnalis</name>
    <name type="common">Great pond snail</name>
    <name type="synonym">Helix stagnalis</name>
    <dbReference type="NCBI Taxonomy" id="6523"/>
    <lineage>
        <taxon>Eukaryota</taxon>
        <taxon>Metazoa</taxon>
        <taxon>Spiralia</taxon>
        <taxon>Lophotrochozoa</taxon>
        <taxon>Mollusca</taxon>
        <taxon>Gastropoda</taxon>
        <taxon>Heterobranchia</taxon>
        <taxon>Euthyneura</taxon>
        <taxon>Panpulmonata</taxon>
        <taxon>Hygrophila</taxon>
        <taxon>Lymnaeoidea</taxon>
        <taxon>Lymnaeidae</taxon>
        <taxon>Lymnaea</taxon>
    </lineage>
</organism>
<dbReference type="AlphaFoldDB" id="A0AAV2HQB1"/>
<keyword evidence="10 13" id="KW-0472">Membrane</keyword>
<dbReference type="EMBL" id="CAXITT010000208">
    <property type="protein sequence ID" value="CAL1535693.1"/>
    <property type="molecule type" value="Genomic_DNA"/>
</dbReference>
<feature type="transmembrane region" description="Helical" evidence="13">
    <location>
        <begin position="114"/>
        <end position="138"/>
    </location>
</feature>